<organism evidence="1">
    <name type="scientific">Spironucleus salmonicida</name>
    <dbReference type="NCBI Taxonomy" id="348837"/>
    <lineage>
        <taxon>Eukaryota</taxon>
        <taxon>Metamonada</taxon>
        <taxon>Diplomonadida</taxon>
        <taxon>Hexamitidae</taxon>
        <taxon>Hexamitinae</taxon>
        <taxon>Spironucleus</taxon>
    </lineage>
</organism>
<reference evidence="1 2" key="1">
    <citation type="journal article" date="2014" name="PLoS Genet.">
        <title>The Genome of Spironucleus salmonicida Highlights a Fish Pathogen Adapted to Fluctuating Environments.</title>
        <authorList>
            <person name="Xu F."/>
            <person name="Jerlstrom-Hultqvist J."/>
            <person name="Einarsson E."/>
            <person name="Astvaldsson A."/>
            <person name="Svard S.G."/>
            <person name="Andersson J.O."/>
        </authorList>
    </citation>
    <scope>NUCLEOTIDE SEQUENCE</scope>
    <source>
        <strain evidence="2">ATCC 50377</strain>
    </source>
</reference>
<protein>
    <submittedName>
        <fullName evidence="1">Uncharacterized protein</fullName>
    </submittedName>
</protein>
<dbReference type="OrthoDB" id="120976at2759"/>
<name>V6M5J4_9EUKA</name>
<evidence type="ECO:0000313" key="1">
    <source>
        <dbReference type="EMBL" id="EST48634.1"/>
    </source>
</evidence>
<dbReference type="Proteomes" id="UP000018208">
    <property type="component" value="Unassembled WGS sequence"/>
</dbReference>
<accession>V6M5J4</accession>
<dbReference type="AlphaFoldDB" id="V6M5J4"/>
<dbReference type="InterPro" id="IPR032675">
    <property type="entry name" value="LRR_dom_sf"/>
</dbReference>
<evidence type="ECO:0000313" key="3">
    <source>
        <dbReference type="Proteomes" id="UP000018208"/>
    </source>
</evidence>
<dbReference type="VEuPathDB" id="GiardiaDB:SS50377_23651"/>
<dbReference type="EMBL" id="KI545981">
    <property type="protein sequence ID" value="EST48634.1"/>
    <property type="molecule type" value="Genomic_DNA"/>
</dbReference>
<dbReference type="EMBL" id="AUWU02000004">
    <property type="protein sequence ID" value="KAH0573716.1"/>
    <property type="molecule type" value="Genomic_DNA"/>
</dbReference>
<keyword evidence="3" id="KW-1185">Reference proteome</keyword>
<proteinExistence type="predicted"/>
<gene>
    <name evidence="1" type="ORF">SS50377_11247</name>
    <name evidence="2" type="ORF">SS50377_23651</name>
</gene>
<dbReference type="Gene3D" id="3.80.10.10">
    <property type="entry name" value="Ribonuclease Inhibitor"/>
    <property type="match status" value="1"/>
</dbReference>
<reference evidence="2" key="2">
    <citation type="submission" date="2020-12" db="EMBL/GenBank/DDBJ databases">
        <title>New Spironucleus salmonicida genome in near-complete chromosomes.</title>
        <authorList>
            <person name="Xu F."/>
            <person name="Kurt Z."/>
            <person name="Jimenez-Gonzalez A."/>
            <person name="Astvaldsson A."/>
            <person name="Andersson J.O."/>
            <person name="Svard S.G."/>
        </authorList>
    </citation>
    <scope>NUCLEOTIDE SEQUENCE</scope>
    <source>
        <strain evidence="2">ATCC 50377</strain>
    </source>
</reference>
<evidence type="ECO:0000313" key="2">
    <source>
        <dbReference type="EMBL" id="KAH0573716.1"/>
    </source>
</evidence>
<sequence length="141" mass="15827">MATPVDAYLQECQNLLIPPLPYLQKLLQSHVTELNLTGIYIGDKQAIALSTALKQMRVTKFIAPLNGLMNSGVRSILLSLESRGIELIDLSRNDFAPSCVKDICRVIVNTLELQEVKVVMCSHLKPEHVRKIQEAFIKRSK</sequence>
<dbReference type="SUPFAM" id="SSF52047">
    <property type="entry name" value="RNI-like"/>
    <property type="match status" value="1"/>
</dbReference>